<dbReference type="AlphaFoldDB" id="A0A6H1P3N4"/>
<evidence type="ECO:0000256" key="2">
    <source>
        <dbReference type="ARBA" id="ARBA00023002"/>
    </source>
</evidence>
<dbReference type="InterPro" id="IPR002347">
    <property type="entry name" value="SDR_fam"/>
</dbReference>
<proteinExistence type="inferred from homology"/>
<evidence type="ECO:0000313" key="7">
    <source>
        <dbReference type="EMBL" id="QIZ08156.1"/>
    </source>
</evidence>
<evidence type="ECO:0000256" key="3">
    <source>
        <dbReference type="ARBA" id="ARBA00024389"/>
    </source>
</evidence>
<dbReference type="InterPro" id="IPR020904">
    <property type="entry name" value="Sc_DH/Rdtase_CS"/>
</dbReference>
<sequence length="281" mass="30747">MTNNKKVWFITGAGRGMGVEFVKAALSSGFQVVATGRNTDKLAKVLGDDENLLIVKLDVTDPTDAEAAVKSALDRFGRIDVLVNNAGNFFGGFFEELTPQQIERQINTNLYGPLNVTRAVLPVMRKARSGHIISISSLAGLLGFEYNAAYAASKFGLEGWMESLHQDVAPYGIKTTIVEPGFFRTELLEPESTFFAELSIDDYAERNAQYRAFWKEKNGKQEGDPVKLAKALITIASQVEPPSRWIAGADAIAGAEQKVAELLSQINAYRDLSISLSYEDA</sequence>
<dbReference type="CDD" id="cd05374">
    <property type="entry name" value="17beta-HSD-like_SDR_c"/>
    <property type="match status" value="1"/>
</dbReference>
<dbReference type="PROSITE" id="PS00061">
    <property type="entry name" value="ADH_SHORT"/>
    <property type="match status" value="1"/>
</dbReference>
<comment type="catalytic activity">
    <reaction evidence="4">
        <text>D-glucose + NADP(+) = D-glucono-1,5-lactone + NADPH + H(+)</text>
        <dbReference type="Rhea" id="RHEA:14405"/>
        <dbReference type="ChEBI" id="CHEBI:4167"/>
        <dbReference type="ChEBI" id="CHEBI:15378"/>
        <dbReference type="ChEBI" id="CHEBI:16217"/>
        <dbReference type="ChEBI" id="CHEBI:57783"/>
        <dbReference type="ChEBI" id="CHEBI:58349"/>
        <dbReference type="EC" id="1.1.1.47"/>
    </reaction>
</comment>
<reference evidence="7 8" key="1">
    <citation type="submission" date="2020-04" db="EMBL/GenBank/DDBJ databases">
        <title>Genome-Wide Identification of 5-Methylcytosine Sites in Bacterial Genomes By High-Throughput Sequencing of MspJI Restriction Fragments.</title>
        <authorList>
            <person name="Wu V."/>
        </authorList>
    </citation>
    <scope>NUCLEOTIDE SEQUENCE [LARGE SCALE GENOMIC DNA]</scope>
    <source>
        <strain evidence="7 8">S2</strain>
    </source>
</reference>
<comment type="similarity">
    <text evidence="1 6">Belongs to the short-chain dehydrogenases/reductases (SDR) family.</text>
</comment>
<dbReference type="EMBL" id="CP051128">
    <property type="protein sequence ID" value="QIZ08156.1"/>
    <property type="molecule type" value="Genomic_DNA"/>
</dbReference>
<organism evidence="7 8">
    <name type="scientific">Priestia megaterium</name>
    <name type="common">Bacillus megaterium</name>
    <dbReference type="NCBI Taxonomy" id="1404"/>
    <lineage>
        <taxon>Bacteria</taxon>
        <taxon>Bacillati</taxon>
        <taxon>Bacillota</taxon>
        <taxon>Bacilli</taxon>
        <taxon>Bacillales</taxon>
        <taxon>Bacillaceae</taxon>
        <taxon>Priestia</taxon>
    </lineage>
</organism>
<evidence type="ECO:0000256" key="6">
    <source>
        <dbReference type="RuleBase" id="RU000363"/>
    </source>
</evidence>
<evidence type="ECO:0000256" key="5">
    <source>
        <dbReference type="ARBA" id="ARBA00048831"/>
    </source>
</evidence>
<dbReference type="Proteomes" id="UP000501868">
    <property type="component" value="Chromosome"/>
</dbReference>
<dbReference type="PRINTS" id="PR00081">
    <property type="entry name" value="GDHRDH"/>
</dbReference>
<keyword evidence="2" id="KW-0560">Oxidoreductase</keyword>
<name>A0A6H1P3N4_PRIMG</name>
<dbReference type="EC" id="1.1.1.47" evidence="3"/>
<dbReference type="Gene3D" id="3.40.50.720">
    <property type="entry name" value="NAD(P)-binding Rossmann-like Domain"/>
    <property type="match status" value="1"/>
</dbReference>
<gene>
    <name evidence="7" type="ORF">HFZ78_16645</name>
</gene>
<evidence type="ECO:0000256" key="4">
    <source>
        <dbReference type="ARBA" id="ARBA00047555"/>
    </source>
</evidence>
<dbReference type="InterPro" id="IPR036291">
    <property type="entry name" value="NAD(P)-bd_dom_sf"/>
</dbReference>
<dbReference type="InterPro" id="IPR051911">
    <property type="entry name" value="SDR_oxidoreductase"/>
</dbReference>
<dbReference type="Pfam" id="PF00106">
    <property type="entry name" value="adh_short"/>
    <property type="match status" value="1"/>
</dbReference>
<dbReference type="PRINTS" id="PR00080">
    <property type="entry name" value="SDRFAMILY"/>
</dbReference>
<dbReference type="PANTHER" id="PTHR43976:SF16">
    <property type="entry name" value="SHORT-CHAIN DEHYDROGENASE_REDUCTASE FAMILY PROTEIN"/>
    <property type="match status" value="1"/>
</dbReference>
<comment type="catalytic activity">
    <reaction evidence="5">
        <text>D-glucose + NAD(+) = D-glucono-1,5-lactone + NADH + H(+)</text>
        <dbReference type="Rhea" id="RHEA:14293"/>
        <dbReference type="ChEBI" id="CHEBI:4167"/>
        <dbReference type="ChEBI" id="CHEBI:15378"/>
        <dbReference type="ChEBI" id="CHEBI:16217"/>
        <dbReference type="ChEBI" id="CHEBI:57540"/>
        <dbReference type="ChEBI" id="CHEBI:57945"/>
        <dbReference type="EC" id="1.1.1.47"/>
    </reaction>
</comment>
<protein>
    <recommendedName>
        <fullName evidence="3">glucose 1-dehydrogenase [NAD(P)(+)]</fullName>
        <ecNumber evidence="3">1.1.1.47</ecNumber>
    </recommendedName>
</protein>
<reference evidence="7 8" key="2">
    <citation type="submission" date="2020-04" db="EMBL/GenBank/DDBJ databases">
        <authorList>
            <person name="Fomenkov A."/>
            <person name="Anton B.P."/>
            <person name="Roberts R.J."/>
        </authorList>
    </citation>
    <scope>NUCLEOTIDE SEQUENCE [LARGE SCALE GENOMIC DNA]</scope>
    <source>
        <strain evidence="7 8">S2</strain>
    </source>
</reference>
<dbReference type="PANTHER" id="PTHR43976">
    <property type="entry name" value="SHORT CHAIN DEHYDROGENASE"/>
    <property type="match status" value="1"/>
</dbReference>
<dbReference type="GO" id="GO:0047936">
    <property type="term" value="F:glucose 1-dehydrogenase [NAD(P)+] activity"/>
    <property type="evidence" value="ECO:0007669"/>
    <property type="project" value="UniProtKB-EC"/>
</dbReference>
<dbReference type="SUPFAM" id="SSF51735">
    <property type="entry name" value="NAD(P)-binding Rossmann-fold domains"/>
    <property type="match status" value="1"/>
</dbReference>
<accession>A0A6H1P3N4</accession>
<evidence type="ECO:0000256" key="1">
    <source>
        <dbReference type="ARBA" id="ARBA00006484"/>
    </source>
</evidence>
<evidence type="ECO:0000313" key="8">
    <source>
        <dbReference type="Proteomes" id="UP000501868"/>
    </source>
</evidence>